<protein>
    <recommendedName>
        <fullName evidence="3">Replication initiator protein A</fullName>
    </recommendedName>
</protein>
<organism evidence="1 2">
    <name type="scientific">Deinococcus marmoris</name>
    <dbReference type="NCBI Taxonomy" id="249408"/>
    <lineage>
        <taxon>Bacteria</taxon>
        <taxon>Thermotogati</taxon>
        <taxon>Deinococcota</taxon>
        <taxon>Deinococci</taxon>
        <taxon>Deinococcales</taxon>
        <taxon>Deinococcaceae</taxon>
        <taxon>Deinococcus</taxon>
    </lineage>
</organism>
<name>A0A1U7P3E7_9DEIO</name>
<keyword evidence="2" id="KW-1185">Reference proteome</keyword>
<dbReference type="Pfam" id="PF10134">
    <property type="entry name" value="RPA"/>
    <property type="match status" value="1"/>
</dbReference>
<dbReference type="EMBL" id="MSTI01000024">
    <property type="protein sequence ID" value="OLV19684.1"/>
    <property type="molecule type" value="Genomic_DNA"/>
</dbReference>
<dbReference type="Proteomes" id="UP000186607">
    <property type="component" value="Unassembled WGS sequence"/>
</dbReference>
<dbReference type="InterPro" id="IPR018777">
    <property type="entry name" value="Replication_initiator_prot_A"/>
</dbReference>
<evidence type="ECO:0008006" key="3">
    <source>
        <dbReference type="Google" id="ProtNLM"/>
    </source>
</evidence>
<accession>A0A1U7P3E7</accession>
<comment type="caution">
    <text evidence="1">The sequence shown here is derived from an EMBL/GenBank/DDBJ whole genome shotgun (WGS) entry which is preliminary data.</text>
</comment>
<dbReference type="AlphaFoldDB" id="A0A1U7P3E7"/>
<proteinExistence type="predicted"/>
<evidence type="ECO:0000313" key="2">
    <source>
        <dbReference type="Proteomes" id="UP000186607"/>
    </source>
</evidence>
<reference evidence="1 2" key="1">
    <citation type="submission" date="2017-01" db="EMBL/GenBank/DDBJ databases">
        <title>Genome Analysis of Deinococcus marmoris KOPRI26562.</title>
        <authorList>
            <person name="Kim J.H."/>
            <person name="Oh H.-M."/>
        </authorList>
    </citation>
    <scope>NUCLEOTIDE SEQUENCE [LARGE SCALE GENOMIC DNA]</scope>
    <source>
        <strain evidence="1 2">KOPRI26562</strain>
    </source>
</reference>
<sequence>MLSSSLDRLHTTSYEIAGGWRDHPNRRWTTAKFHFIKLLEYTHQGESGKFDERSMLRLRLAEPLVASLRSGYTKPLNIEFMQSLSRPRTRIIFRLLDAMRYHPETPDELIDAYDIGLIELAEQCKLPNIRPDAVRRALAGPHEELLRRGYLRQVVAEGRGREQRLHYEFSPDFTPVNPAVLHRLRMHGVTDGVSRQLARQYTTSVLTGRIELFERLVKSGQLTVRKTPAHALVHLIKNADQYPDSAAGKVVTLRPGTPRVQAAQSEEPALPGWAEELGRMSPDEAAAFTAKRVALLYARKFALSELDTLRELVLRGQLDPAQVIEDAHHRLTALDAQGFIDDLKDLLRCEKEPKAMSAEASLTKGAPPLP</sequence>
<gene>
    <name evidence="1" type="ORF">BOO71_0002062</name>
</gene>
<evidence type="ECO:0000313" key="1">
    <source>
        <dbReference type="EMBL" id="OLV19684.1"/>
    </source>
</evidence>